<dbReference type="Proteomes" id="UP000760860">
    <property type="component" value="Unassembled WGS sequence"/>
</dbReference>
<gene>
    <name evidence="7" type="ORF">PC110_g8072</name>
    <name evidence="2" type="ORF">PC113_g6665</name>
    <name evidence="3" type="ORF">PC115_g5421</name>
    <name evidence="4" type="ORF">PC117_g6029</name>
    <name evidence="5" type="ORF">PC118_g5467</name>
    <name evidence="6" type="ORF">PC129_g4502</name>
</gene>
<feature type="compositionally biased region" description="Low complexity" evidence="1">
    <location>
        <begin position="1"/>
        <end position="18"/>
    </location>
</feature>
<evidence type="ECO:0000256" key="1">
    <source>
        <dbReference type="SAM" id="MobiDB-lite"/>
    </source>
</evidence>
<evidence type="ECO:0000313" key="5">
    <source>
        <dbReference type="EMBL" id="KAG2990736.1"/>
    </source>
</evidence>
<dbReference type="EMBL" id="MJFZ01000162">
    <property type="protein sequence ID" value="RAW35650.1"/>
    <property type="molecule type" value="Genomic_DNA"/>
</dbReference>
<organism evidence="7 8">
    <name type="scientific">Phytophthora cactorum</name>
    <dbReference type="NCBI Taxonomy" id="29920"/>
    <lineage>
        <taxon>Eukaryota</taxon>
        <taxon>Sar</taxon>
        <taxon>Stramenopiles</taxon>
        <taxon>Oomycota</taxon>
        <taxon>Peronosporomycetes</taxon>
        <taxon>Peronosporales</taxon>
        <taxon>Peronosporaceae</taxon>
        <taxon>Phytophthora</taxon>
    </lineage>
</organism>
<dbReference type="VEuPathDB" id="FungiDB:PC110_g8072"/>
<evidence type="ECO:0000313" key="4">
    <source>
        <dbReference type="EMBL" id="KAG2948437.1"/>
    </source>
</evidence>
<protein>
    <submittedName>
        <fullName evidence="7">Uncharacterized protein</fullName>
    </submittedName>
</protein>
<name>A0A329SG46_9STRA</name>
<dbReference type="AlphaFoldDB" id="A0A329SG46"/>
<dbReference type="Proteomes" id="UP000697107">
    <property type="component" value="Unassembled WGS sequence"/>
</dbReference>
<sequence length="37" mass="3932">MAQISDSSSDSAAQLTSLDAEEQAGEEEKQTVKKMST</sequence>
<dbReference type="EMBL" id="RCMK01000110">
    <property type="protein sequence ID" value="KAG2948437.1"/>
    <property type="molecule type" value="Genomic_DNA"/>
</dbReference>
<dbReference type="EMBL" id="RCMV01000100">
    <property type="protein sequence ID" value="KAG3224850.1"/>
    <property type="molecule type" value="Genomic_DNA"/>
</dbReference>
<evidence type="ECO:0000313" key="7">
    <source>
        <dbReference type="EMBL" id="RAW35650.1"/>
    </source>
</evidence>
<feature type="region of interest" description="Disordered" evidence="1">
    <location>
        <begin position="1"/>
        <end position="37"/>
    </location>
</feature>
<dbReference type="Proteomes" id="UP000251314">
    <property type="component" value="Unassembled WGS sequence"/>
</dbReference>
<reference evidence="6" key="2">
    <citation type="submission" date="2018-05" db="EMBL/GenBank/DDBJ databases">
        <title>Effector identification in a new, highly contiguous assembly of the strawberry crown rot pathogen Phytophthora cactorum.</title>
        <authorList>
            <person name="Armitage A.D."/>
            <person name="Nellist C.F."/>
            <person name="Bates H."/>
            <person name="Vickerstaff R.J."/>
            <person name="Harrison R.J."/>
        </authorList>
    </citation>
    <scope>NUCLEOTIDE SEQUENCE</scope>
    <source>
        <strain evidence="2">15-7</strain>
        <strain evidence="3">4032</strain>
        <strain evidence="4">4040</strain>
        <strain evidence="5">P415</strain>
        <strain evidence="6">P421</strain>
    </source>
</reference>
<accession>A0A329SG46</accession>
<proteinExistence type="predicted"/>
<dbReference type="Proteomes" id="UP000735874">
    <property type="component" value="Unassembled WGS sequence"/>
</dbReference>
<dbReference type="EMBL" id="RCMG01000138">
    <property type="protein sequence ID" value="KAG2862062.1"/>
    <property type="molecule type" value="Genomic_DNA"/>
</dbReference>
<reference evidence="7 8" key="1">
    <citation type="submission" date="2018-01" db="EMBL/GenBank/DDBJ databases">
        <title>Draft genome of the strawberry crown rot pathogen Phytophthora cactorum.</title>
        <authorList>
            <person name="Armitage A.D."/>
            <person name="Lysoe E."/>
            <person name="Nellist C.F."/>
            <person name="Harrison R.J."/>
            <person name="Brurberg M.B."/>
        </authorList>
    </citation>
    <scope>NUCLEOTIDE SEQUENCE [LARGE SCALE GENOMIC DNA]</scope>
    <source>
        <strain evidence="7 8">10300</strain>
    </source>
</reference>
<evidence type="ECO:0000313" key="8">
    <source>
        <dbReference type="Proteomes" id="UP000251314"/>
    </source>
</evidence>
<dbReference type="Proteomes" id="UP000736787">
    <property type="component" value="Unassembled WGS sequence"/>
</dbReference>
<evidence type="ECO:0000313" key="3">
    <source>
        <dbReference type="EMBL" id="KAG2933751.1"/>
    </source>
</evidence>
<comment type="caution">
    <text evidence="7">The sequence shown here is derived from an EMBL/GenBank/DDBJ whole genome shotgun (WGS) entry which is preliminary data.</text>
</comment>
<dbReference type="EMBL" id="RCML01000112">
    <property type="protein sequence ID" value="KAG2990736.1"/>
    <property type="molecule type" value="Genomic_DNA"/>
</dbReference>
<keyword evidence="8" id="KW-1185">Reference proteome</keyword>
<evidence type="ECO:0000313" key="2">
    <source>
        <dbReference type="EMBL" id="KAG2862062.1"/>
    </source>
</evidence>
<evidence type="ECO:0000313" key="6">
    <source>
        <dbReference type="EMBL" id="KAG3224850.1"/>
    </source>
</evidence>
<dbReference type="Proteomes" id="UP000774804">
    <property type="component" value="Unassembled WGS sequence"/>
</dbReference>
<dbReference type="EMBL" id="RCMI01000112">
    <property type="protein sequence ID" value="KAG2933751.1"/>
    <property type="molecule type" value="Genomic_DNA"/>
</dbReference>